<gene>
    <name evidence="1" type="ORF">DL189_00700</name>
</gene>
<accession>A0A9X7Q856</accession>
<organism evidence="1 2">
    <name type="scientific">Enterobacter hormaechei</name>
    <dbReference type="NCBI Taxonomy" id="158836"/>
    <lineage>
        <taxon>Bacteria</taxon>
        <taxon>Pseudomonadati</taxon>
        <taxon>Pseudomonadota</taxon>
        <taxon>Gammaproteobacteria</taxon>
        <taxon>Enterobacterales</taxon>
        <taxon>Enterobacteriaceae</taxon>
        <taxon>Enterobacter</taxon>
        <taxon>Enterobacter cloacae complex</taxon>
    </lineage>
</organism>
<sequence>MFSIAQFGSVCRKTNDLYSDHDLLVICEGKKRKYYYDKFTKRGYSVSTFTENQLYNMKRKGSLFLQHLKLESRILVDKNDSLKTFLDDCLLIAPSNIEIDNCRRTIEKLYCWPNDAKSIAWKADFLYGSSRDYLIKLLAKHGIFAFGLDNIIAQCSEVFAIELELFQPLILLRCIKSAYRSDIELPDYSAIKKAIDDWFDLLKIKMSFSYNLLNDNEFLIRGEFSSNYERLRYLEIIYVSLVGGGYVHEKHHEIVNYILQPNLYQSLKRCKVKNIEIFFNELYSIYNHTVFCYLNIPLKSNILMQQF</sequence>
<dbReference type="Gene3D" id="3.30.460.10">
    <property type="entry name" value="Beta Polymerase, domain 2"/>
    <property type="match status" value="1"/>
</dbReference>
<reference evidence="1 2" key="1">
    <citation type="submission" date="2018-05" db="EMBL/GenBank/DDBJ databases">
        <title>Evaluation of testing and processing parameters for the GenePOC Carba assay.</title>
        <authorList>
            <person name="Walsh T.R."/>
        </authorList>
    </citation>
    <scope>NUCLEOTIDE SEQUENCE [LARGE SCALE GENOMIC DNA]</scope>
    <source>
        <strain evidence="1 2">PECIMP</strain>
    </source>
</reference>
<dbReference type="EMBL" id="QHMI01000001">
    <property type="protein sequence ID" value="PXB43599.1"/>
    <property type="molecule type" value="Genomic_DNA"/>
</dbReference>
<dbReference type="Proteomes" id="UP000246375">
    <property type="component" value="Unassembled WGS sequence"/>
</dbReference>
<dbReference type="InterPro" id="IPR043519">
    <property type="entry name" value="NT_sf"/>
</dbReference>
<name>A0A9X7Q856_9ENTR</name>
<comment type="caution">
    <text evidence="1">The sequence shown here is derived from an EMBL/GenBank/DDBJ whole genome shotgun (WGS) entry which is preliminary data.</text>
</comment>
<dbReference type="SUPFAM" id="SSF81301">
    <property type="entry name" value="Nucleotidyltransferase"/>
    <property type="match status" value="1"/>
</dbReference>
<dbReference type="RefSeq" id="WP_045308223.1">
    <property type="nucleotide sequence ID" value="NZ_JAMXMU010000001.1"/>
</dbReference>
<evidence type="ECO:0000313" key="1">
    <source>
        <dbReference type="EMBL" id="PXB43599.1"/>
    </source>
</evidence>
<evidence type="ECO:0000313" key="2">
    <source>
        <dbReference type="Proteomes" id="UP000246375"/>
    </source>
</evidence>
<proteinExistence type="predicted"/>
<dbReference type="AlphaFoldDB" id="A0A9X7Q856"/>
<evidence type="ECO:0008006" key="3">
    <source>
        <dbReference type="Google" id="ProtNLM"/>
    </source>
</evidence>
<protein>
    <recommendedName>
        <fullName evidence="3">Polymerase nucleotidyl transferase domain-containing protein</fullName>
    </recommendedName>
</protein>